<name>A0A915E8Y9_9BILA</name>
<sequence length="95" mass="11055">MMQPMGADKWEKPRQGWIDGSNSTFQGDPSVGSRQKAHSRLLLSRMKTLNWRTTSRGAMRIQALRVIQNGIDQADLRLKFLKQVTHYFTVKEFKF</sequence>
<dbReference type="AlphaFoldDB" id="A0A915E8Y9"/>
<reference evidence="3" key="1">
    <citation type="submission" date="2022-11" db="UniProtKB">
        <authorList>
            <consortium name="WormBaseParasite"/>
        </authorList>
    </citation>
    <scope>IDENTIFICATION</scope>
</reference>
<dbReference type="WBParaSite" id="jg3328">
    <property type="protein sequence ID" value="jg3328"/>
    <property type="gene ID" value="jg3328"/>
</dbReference>
<evidence type="ECO:0000256" key="1">
    <source>
        <dbReference type="SAM" id="MobiDB-lite"/>
    </source>
</evidence>
<keyword evidence="2" id="KW-1185">Reference proteome</keyword>
<protein>
    <submittedName>
        <fullName evidence="3">Uncharacterized protein</fullName>
    </submittedName>
</protein>
<dbReference type="Proteomes" id="UP000887574">
    <property type="component" value="Unplaced"/>
</dbReference>
<accession>A0A915E8Y9</accession>
<proteinExistence type="predicted"/>
<organism evidence="2 3">
    <name type="scientific">Ditylenchus dipsaci</name>
    <dbReference type="NCBI Taxonomy" id="166011"/>
    <lineage>
        <taxon>Eukaryota</taxon>
        <taxon>Metazoa</taxon>
        <taxon>Ecdysozoa</taxon>
        <taxon>Nematoda</taxon>
        <taxon>Chromadorea</taxon>
        <taxon>Rhabditida</taxon>
        <taxon>Tylenchina</taxon>
        <taxon>Tylenchomorpha</taxon>
        <taxon>Sphaerularioidea</taxon>
        <taxon>Anguinidae</taxon>
        <taxon>Anguininae</taxon>
        <taxon>Ditylenchus</taxon>
    </lineage>
</organism>
<evidence type="ECO:0000313" key="3">
    <source>
        <dbReference type="WBParaSite" id="jg3328"/>
    </source>
</evidence>
<feature type="region of interest" description="Disordered" evidence="1">
    <location>
        <begin position="1"/>
        <end position="37"/>
    </location>
</feature>
<evidence type="ECO:0000313" key="2">
    <source>
        <dbReference type="Proteomes" id="UP000887574"/>
    </source>
</evidence>